<proteinExistence type="predicted"/>
<dbReference type="EMBL" id="BAAAUD010000057">
    <property type="protein sequence ID" value="GAA2966059.1"/>
    <property type="molecule type" value="Genomic_DNA"/>
</dbReference>
<sequence length="43" mass="4450">MSKTKVRSAVVSLPAKRAANSRGWGPGVAGVGRKPAKIAWCEA</sequence>
<evidence type="ECO:0000313" key="2">
    <source>
        <dbReference type="Proteomes" id="UP001500403"/>
    </source>
</evidence>
<accession>A0ABP6K625</accession>
<protein>
    <submittedName>
        <fullName evidence="1">Uncharacterized protein</fullName>
    </submittedName>
</protein>
<dbReference type="Proteomes" id="UP001500403">
    <property type="component" value="Unassembled WGS sequence"/>
</dbReference>
<organism evidence="1 2">
    <name type="scientific">Streptomyces enissocaesilis</name>
    <dbReference type="NCBI Taxonomy" id="332589"/>
    <lineage>
        <taxon>Bacteria</taxon>
        <taxon>Bacillati</taxon>
        <taxon>Actinomycetota</taxon>
        <taxon>Actinomycetes</taxon>
        <taxon>Kitasatosporales</taxon>
        <taxon>Streptomycetaceae</taxon>
        <taxon>Streptomyces</taxon>
        <taxon>Streptomyces rochei group</taxon>
    </lineage>
</organism>
<comment type="caution">
    <text evidence="1">The sequence shown here is derived from an EMBL/GenBank/DDBJ whole genome shotgun (WGS) entry which is preliminary data.</text>
</comment>
<reference evidence="2" key="1">
    <citation type="journal article" date="2019" name="Int. J. Syst. Evol. Microbiol.">
        <title>The Global Catalogue of Microorganisms (GCM) 10K type strain sequencing project: providing services to taxonomists for standard genome sequencing and annotation.</title>
        <authorList>
            <consortium name="The Broad Institute Genomics Platform"/>
            <consortium name="The Broad Institute Genome Sequencing Center for Infectious Disease"/>
            <person name="Wu L."/>
            <person name="Ma J."/>
        </authorList>
    </citation>
    <scope>NUCLEOTIDE SEQUENCE [LARGE SCALE GENOMIC DNA]</scope>
    <source>
        <strain evidence="2">JCM 9088</strain>
    </source>
</reference>
<keyword evidence="2" id="KW-1185">Reference proteome</keyword>
<gene>
    <name evidence="1" type="ORF">GCM10010446_59650</name>
</gene>
<name>A0ABP6K625_9ACTN</name>
<evidence type="ECO:0000313" key="1">
    <source>
        <dbReference type="EMBL" id="GAA2966059.1"/>
    </source>
</evidence>